<protein>
    <submittedName>
        <fullName evidence="1">Uncharacterized protein</fullName>
    </submittedName>
</protein>
<accession>A0A0D0P2G7</accession>
<organism evidence="1 2">
    <name type="scientific">Kitasatospora griseola</name>
    <name type="common">Streptomyces griseolosporeus</name>
    <dbReference type="NCBI Taxonomy" id="2064"/>
    <lineage>
        <taxon>Bacteria</taxon>
        <taxon>Bacillati</taxon>
        <taxon>Actinomycetota</taxon>
        <taxon>Actinomycetes</taxon>
        <taxon>Kitasatosporales</taxon>
        <taxon>Streptomycetaceae</taxon>
        <taxon>Kitasatospora</taxon>
    </lineage>
</organism>
<sequence>MKSVDDTGRMDRADKHRVRRVLSTVRTDLFTFAPQPMPPMRGPGPLRWLPQLAVVVVAVFAAVYATEDLAVRSVGVAHAALLVVALRRPLPAWWVSLAMLPVLSLYEPLRAYTGWAWAVHAGLSFLVALRNPLRVMAETLVVRTGRPHRGQATALRRARFRRRVRQPDLPDQPADPPRLLHRRRPLTGVVLGPVGPENP</sequence>
<comment type="caution">
    <text evidence="1">The sequence shown here is derived from an EMBL/GenBank/DDBJ whole genome shotgun (WGS) entry which is preliminary data.</text>
</comment>
<evidence type="ECO:0000313" key="1">
    <source>
        <dbReference type="EMBL" id="KIQ65796.1"/>
    </source>
</evidence>
<dbReference type="Proteomes" id="UP000032066">
    <property type="component" value="Unassembled WGS sequence"/>
</dbReference>
<gene>
    <name evidence="1" type="ORF">TR51_18810</name>
</gene>
<keyword evidence="2" id="KW-1185">Reference proteome</keyword>
<proteinExistence type="predicted"/>
<dbReference type="PATRIC" id="fig|2064.6.peg.4036"/>
<name>A0A0D0P2G7_KITGR</name>
<dbReference type="RefSeq" id="WP_043912164.1">
    <property type="nucleotide sequence ID" value="NZ_JXZB01000002.1"/>
</dbReference>
<reference evidence="1 2" key="1">
    <citation type="submission" date="2015-02" db="EMBL/GenBank/DDBJ databases">
        <title>Draft genome sequence of Kitasatospora griseola MF730-N6, a bafilomycin, terpentecin and satosporin producer.</title>
        <authorList>
            <person name="Arens J.C."/>
            <person name="Haltli B."/>
            <person name="Kerr R.G."/>
        </authorList>
    </citation>
    <scope>NUCLEOTIDE SEQUENCE [LARGE SCALE GENOMIC DNA]</scope>
    <source>
        <strain evidence="1 2">MF730-N6</strain>
    </source>
</reference>
<dbReference type="AlphaFoldDB" id="A0A0D0P2G7"/>
<dbReference type="EMBL" id="JXZB01000002">
    <property type="protein sequence ID" value="KIQ65796.1"/>
    <property type="molecule type" value="Genomic_DNA"/>
</dbReference>
<evidence type="ECO:0000313" key="2">
    <source>
        <dbReference type="Proteomes" id="UP000032066"/>
    </source>
</evidence>
<dbReference type="OrthoDB" id="227596at2"/>